<dbReference type="Gene3D" id="3.30.390.110">
    <property type="match status" value="1"/>
</dbReference>
<feature type="compositionally biased region" description="Acidic residues" evidence="4">
    <location>
        <begin position="273"/>
        <end position="300"/>
    </location>
</feature>
<name>A0AAW0XT12_CHEQU</name>
<feature type="region of interest" description="Disordered" evidence="4">
    <location>
        <begin position="227"/>
        <end position="372"/>
    </location>
</feature>
<dbReference type="Proteomes" id="UP001445076">
    <property type="component" value="Unassembled WGS sequence"/>
</dbReference>
<sequence length="372" mass="44263">AQVVNTVVHVLPKPHIKTHSVYISKLTSLITSFFETLKMQSDDITWSIINKTFCSFKIQTKSQRFCRNEFNLTGLCSRSSCPLANTQYATIREEQGIIYLYMRTAERAFFPARQWEKVKLSRNFVKALQQIDENLVFWKKYFRQKCRQRLLKITQYLTRMRNLKLRRQKKLIPIRRKIDLRIKRREEKALIAARIDNAIEKQLLQRLKDGTYERIYNFPQEAFNVRLEDEEEEESDIEEEEVDEKLEEVETDEDVEQQLEKEVMKEERRQEMDSDDESEVEREFVVDFEESDDEEMDLEDAADKLALTSEEEEEDSGDVDKESNEDLSEFSLKRKKSVKPSRAPKVVKHRSKARLEVEYEEPETSDKVKITS</sequence>
<dbReference type="AlphaFoldDB" id="A0AAW0XT12"/>
<dbReference type="PIRSF" id="PIRSF003352">
    <property type="entry name" value="MAK16"/>
    <property type="match status" value="1"/>
</dbReference>
<evidence type="ECO:0000259" key="5">
    <source>
        <dbReference type="Pfam" id="PF01778"/>
    </source>
</evidence>
<evidence type="ECO:0000256" key="4">
    <source>
        <dbReference type="SAM" id="MobiDB-lite"/>
    </source>
</evidence>
<organism evidence="6 7">
    <name type="scientific">Cherax quadricarinatus</name>
    <name type="common">Australian red claw crayfish</name>
    <dbReference type="NCBI Taxonomy" id="27406"/>
    <lineage>
        <taxon>Eukaryota</taxon>
        <taxon>Metazoa</taxon>
        <taxon>Ecdysozoa</taxon>
        <taxon>Arthropoda</taxon>
        <taxon>Crustacea</taxon>
        <taxon>Multicrustacea</taxon>
        <taxon>Malacostraca</taxon>
        <taxon>Eumalacostraca</taxon>
        <taxon>Eucarida</taxon>
        <taxon>Decapoda</taxon>
        <taxon>Pleocyemata</taxon>
        <taxon>Astacidea</taxon>
        <taxon>Parastacoidea</taxon>
        <taxon>Parastacidae</taxon>
        <taxon>Cherax</taxon>
    </lineage>
</organism>
<comment type="subcellular location">
    <subcellularLocation>
        <location evidence="1">Nucleus</location>
    </subcellularLocation>
</comment>
<reference evidence="6 7" key="1">
    <citation type="journal article" date="2024" name="BMC Genomics">
        <title>Genome assembly of redclaw crayfish (Cherax quadricarinatus) provides insights into its immune adaptation and hypoxia tolerance.</title>
        <authorList>
            <person name="Liu Z."/>
            <person name="Zheng J."/>
            <person name="Li H."/>
            <person name="Fang K."/>
            <person name="Wang S."/>
            <person name="He J."/>
            <person name="Zhou D."/>
            <person name="Weng S."/>
            <person name="Chi M."/>
            <person name="Gu Z."/>
            <person name="He J."/>
            <person name="Li F."/>
            <person name="Wang M."/>
        </authorList>
    </citation>
    <scope>NUCLEOTIDE SEQUENCE [LARGE SCALE GENOMIC DNA]</scope>
    <source>
        <strain evidence="6">ZL_2023a</strain>
    </source>
</reference>
<evidence type="ECO:0000256" key="1">
    <source>
        <dbReference type="ARBA" id="ARBA00004123"/>
    </source>
</evidence>
<protein>
    <recommendedName>
        <fullName evidence="5">Ribosomal eL28/Mak16 domain-containing protein</fullName>
    </recommendedName>
</protein>
<keyword evidence="7" id="KW-1185">Reference proteome</keyword>
<proteinExistence type="inferred from homology"/>
<evidence type="ECO:0000313" key="6">
    <source>
        <dbReference type="EMBL" id="KAK8747690.1"/>
    </source>
</evidence>
<evidence type="ECO:0000313" key="7">
    <source>
        <dbReference type="Proteomes" id="UP001445076"/>
    </source>
</evidence>
<dbReference type="FunFam" id="3.30.390.110:FF:000001">
    <property type="entry name" value="Protein MAK16 homolog"/>
    <property type="match status" value="1"/>
</dbReference>
<feature type="domain" description="Ribosomal eL28/Mak16" evidence="5">
    <location>
        <begin position="45"/>
        <end position="156"/>
    </location>
</feature>
<feature type="compositionally biased region" description="Acidic residues" evidence="4">
    <location>
        <begin position="228"/>
        <end position="257"/>
    </location>
</feature>
<accession>A0AAW0XT12</accession>
<feature type="compositionally biased region" description="Basic and acidic residues" evidence="4">
    <location>
        <begin position="258"/>
        <end position="272"/>
    </location>
</feature>
<dbReference type="InterPro" id="IPR029004">
    <property type="entry name" value="Ribosomal_eL28/Mak16"/>
</dbReference>
<dbReference type="GO" id="GO:0000470">
    <property type="term" value="P:maturation of LSU-rRNA"/>
    <property type="evidence" value="ECO:0007669"/>
    <property type="project" value="TreeGrafter"/>
</dbReference>
<dbReference type="InterPro" id="IPR006958">
    <property type="entry name" value="Mak16"/>
</dbReference>
<keyword evidence="3" id="KW-0539">Nucleus</keyword>
<gene>
    <name evidence="6" type="ORF">OTU49_016537</name>
</gene>
<dbReference type="Pfam" id="PF04874">
    <property type="entry name" value="Mak16"/>
    <property type="match status" value="1"/>
</dbReference>
<evidence type="ECO:0000256" key="3">
    <source>
        <dbReference type="ARBA" id="ARBA00023242"/>
    </source>
</evidence>
<dbReference type="EMBL" id="JARKIK010000014">
    <property type="protein sequence ID" value="KAK8747690.1"/>
    <property type="molecule type" value="Genomic_DNA"/>
</dbReference>
<feature type="non-terminal residue" evidence="6">
    <location>
        <position position="1"/>
    </location>
</feature>
<dbReference type="GO" id="GO:0005730">
    <property type="term" value="C:nucleolus"/>
    <property type="evidence" value="ECO:0007669"/>
    <property type="project" value="TreeGrafter"/>
</dbReference>
<comment type="similarity">
    <text evidence="2">Belongs to the MAK16 family.</text>
</comment>
<dbReference type="GO" id="GO:0030687">
    <property type="term" value="C:preribosome, large subunit precursor"/>
    <property type="evidence" value="ECO:0007669"/>
    <property type="project" value="TreeGrafter"/>
</dbReference>
<evidence type="ECO:0000256" key="2">
    <source>
        <dbReference type="ARBA" id="ARBA00005514"/>
    </source>
</evidence>
<dbReference type="Pfam" id="PF01778">
    <property type="entry name" value="Ribosomal_L28e"/>
    <property type="match status" value="1"/>
</dbReference>
<comment type="caution">
    <text evidence="6">The sequence shown here is derived from an EMBL/GenBank/DDBJ whole genome shotgun (WGS) entry which is preliminary data.</text>
</comment>
<dbReference type="PANTHER" id="PTHR23405">
    <property type="entry name" value="MAINTENANCE OF KILLER 16 MAK16 PROTEIN-RELATED"/>
    <property type="match status" value="1"/>
</dbReference>
<dbReference type="GO" id="GO:0000460">
    <property type="term" value="P:maturation of 5.8S rRNA"/>
    <property type="evidence" value="ECO:0007669"/>
    <property type="project" value="TreeGrafter"/>
</dbReference>
<dbReference type="PANTHER" id="PTHR23405:SF4">
    <property type="entry name" value="PROTEIN MAK16 HOMOLOG"/>
    <property type="match status" value="1"/>
</dbReference>